<feature type="region of interest" description="Disordered" evidence="1">
    <location>
        <begin position="91"/>
        <end position="122"/>
    </location>
</feature>
<evidence type="ECO:0000313" key="2">
    <source>
        <dbReference type="EMBL" id="GJT33132.1"/>
    </source>
</evidence>
<dbReference type="Proteomes" id="UP001151760">
    <property type="component" value="Unassembled WGS sequence"/>
</dbReference>
<evidence type="ECO:0008006" key="4">
    <source>
        <dbReference type="Google" id="ProtNLM"/>
    </source>
</evidence>
<protein>
    <recommendedName>
        <fullName evidence="4">Integrase, catalytic region, zinc finger, CCHC-type, peptidase aspartic, catalytic</fullName>
    </recommendedName>
</protein>
<evidence type="ECO:0000313" key="3">
    <source>
        <dbReference type="Proteomes" id="UP001151760"/>
    </source>
</evidence>
<organism evidence="2 3">
    <name type="scientific">Tanacetum coccineum</name>
    <dbReference type="NCBI Taxonomy" id="301880"/>
    <lineage>
        <taxon>Eukaryota</taxon>
        <taxon>Viridiplantae</taxon>
        <taxon>Streptophyta</taxon>
        <taxon>Embryophyta</taxon>
        <taxon>Tracheophyta</taxon>
        <taxon>Spermatophyta</taxon>
        <taxon>Magnoliopsida</taxon>
        <taxon>eudicotyledons</taxon>
        <taxon>Gunneridae</taxon>
        <taxon>Pentapetalae</taxon>
        <taxon>asterids</taxon>
        <taxon>campanulids</taxon>
        <taxon>Asterales</taxon>
        <taxon>Asteraceae</taxon>
        <taxon>Asteroideae</taxon>
        <taxon>Anthemideae</taxon>
        <taxon>Anthemidinae</taxon>
        <taxon>Tanacetum</taxon>
    </lineage>
</organism>
<gene>
    <name evidence="2" type="ORF">Tco_0923551</name>
</gene>
<accession>A0ABQ5D2I6</accession>
<feature type="compositionally biased region" description="Polar residues" evidence="1">
    <location>
        <begin position="94"/>
        <end position="122"/>
    </location>
</feature>
<sequence>MVKLDLDPLAPSLLKNKDAHIDYLKYTQEQIDILRGIVAQAKAKRPLDIALDFACKHAKRIQELLVYVQDTCPYANKPSEKLVAVTPMNKVKKVSSTSDSRPQPTGNKKNDRILQTPSSTMQNKVEVQLRKSNLSSNKKNRVKDPICDANVKHTMLNANSELICVKCKQCIFDANHDVCFLDFVNGVNVCSKSKSAKQSQQYNIWKPTGKVFTEVGYKWKPTGKLFTLVSNSCPLTRFTLANLVPPKETTSHSVETQKPEIKVYSRRPKQVKSVGSSKKAKIVKSKIANNSKPNHSWGSNATDVPSSSFLVNDRFGCDQIAKIIGYGDYQLGNITISRVYYVKGLEHNLFSVGQFYDSDLEVAFGNALALFGI</sequence>
<proteinExistence type="predicted"/>
<comment type="caution">
    <text evidence="2">The sequence shown here is derived from an EMBL/GenBank/DDBJ whole genome shotgun (WGS) entry which is preliminary data.</text>
</comment>
<evidence type="ECO:0000256" key="1">
    <source>
        <dbReference type="SAM" id="MobiDB-lite"/>
    </source>
</evidence>
<keyword evidence="3" id="KW-1185">Reference proteome</keyword>
<name>A0ABQ5D2I6_9ASTR</name>
<reference evidence="2" key="2">
    <citation type="submission" date="2022-01" db="EMBL/GenBank/DDBJ databases">
        <authorList>
            <person name="Yamashiro T."/>
            <person name="Shiraishi A."/>
            <person name="Satake H."/>
            <person name="Nakayama K."/>
        </authorList>
    </citation>
    <scope>NUCLEOTIDE SEQUENCE</scope>
</reference>
<reference evidence="2" key="1">
    <citation type="journal article" date="2022" name="Int. J. Mol. Sci.">
        <title>Draft Genome of Tanacetum Coccineum: Genomic Comparison of Closely Related Tanacetum-Family Plants.</title>
        <authorList>
            <person name="Yamashiro T."/>
            <person name="Shiraishi A."/>
            <person name="Nakayama K."/>
            <person name="Satake H."/>
        </authorList>
    </citation>
    <scope>NUCLEOTIDE SEQUENCE</scope>
</reference>
<dbReference type="EMBL" id="BQNB010014852">
    <property type="protein sequence ID" value="GJT33132.1"/>
    <property type="molecule type" value="Genomic_DNA"/>
</dbReference>